<reference evidence="3 4" key="1">
    <citation type="journal article" date="2019" name="Sci. Data">
        <title>Hybrid genome assembly and annotation of Danionella translucida.</title>
        <authorList>
            <person name="Kadobianskyi M."/>
            <person name="Schulze L."/>
            <person name="Schuelke M."/>
            <person name="Judkewitz B."/>
        </authorList>
    </citation>
    <scope>NUCLEOTIDE SEQUENCE [LARGE SCALE GENOMIC DNA]</scope>
    <source>
        <strain evidence="3 4">Bolton</strain>
    </source>
</reference>
<protein>
    <recommendedName>
        <fullName evidence="5">Ectonucleotide pyrophosphatase/phosphodiesterase 7, tandem duplicate 2</fullName>
    </recommendedName>
</protein>
<dbReference type="InterPro" id="IPR017850">
    <property type="entry name" value="Alkaline_phosphatase_core_sf"/>
</dbReference>
<dbReference type="SUPFAM" id="SSF53649">
    <property type="entry name" value="Alkaline phosphatase-like"/>
    <property type="match status" value="2"/>
</dbReference>
<dbReference type="EMBL" id="SRMA01026276">
    <property type="protein sequence ID" value="TRY85515.1"/>
    <property type="molecule type" value="Genomic_DNA"/>
</dbReference>
<keyword evidence="4" id="KW-1185">Reference proteome</keyword>
<dbReference type="InterPro" id="IPR002591">
    <property type="entry name" value="Phosphodiest/P_Trfase"/>
</dbReference>
<feature type="transmembrane region" description="Helical" evidence="2">
    <location>
        <begin position="648"/>
        <end position="672"/>
    </location>
</feature>
<evidence type="ECO:0000313" key="3">
    <source>
        <dbReference type="EMBL" id="TRY85515.1"/>
    </source>
</evidence>
<feature type="transmembrane region" description="Helical" evidence="2">
    <location>
        <begin position="1076"/>
        <end position="1099"/>
    </location>
</feature>
<proteinExistence type="predicted"/>
<keyword evidence="2" id="KW-0812">Transmembrane</keyword>
<gene>
    <name evidence="3" type="ORF">DNTS_033440</name>
</gene>
<dbReference type="PANTHER" id="PTHR10151:SF63">
    <property type="entry name" value="ECTONUCLEOTIDE PYROPHOSPHATASE_PHOSPHODIESTERASE FAMILY MEMBER 7"/>
    <property type="match status" value="1"/>
</dbReference>
<feature type="transmembrane region" description="Helical" evidence="2">
    <location>
        <begin position="970"/>
        <end position="989"/>
    </location>
</feature>
<evidence type="ECO:0000256" key="2">
    <source>
        <dbReference type="SAM" id="Phobius"/>
    </source>
</evidence>
<evidence type="ECO:0000256" key="1">
    <source>
        <dbReference type="SAM" id="MobiDB-lite"/>
    </source>
</evidence>
<dbReference type="AlphaFoldDB" id="A0A553Q6F1"/>
<dbReference type="PANTHER" id="PTHR10151">
    <property type="entry name" value="ECTONUCLEOTIDE PYROPHOSPHATASE/PHOSPHODIESTERASE"/>
    <property type="match status" value="1"/>
</dbReference>
<sequence>HRHLHSPPGGRPPPQAPPEREEEGREMSVIDPVKMANSRTSGNHQSMIWSTNSNCPDSKTYETGGKEEIGVSSRDFWLEFHLVCDFHNDYRNCEMHGATFTLRTERKEVKYEGQSARGRSAARVYSMNKYDDAFFVNGLELDQGSSWDVVCVLLENDRSHIIQTTWSQSSWRPMPLSKFIYTDHKGELDPHGHTPSRLAYDDISCYCNDLSISMTVREAQRSLFKKRACLCAPARVCCTTGRNKLLLTIFDGFRWDYDRDVDTPNLDKMAEEGVKAAYVTPPFLTITSPTHFTLLSGRYIENHGVIHNVWFNTTTRQRKEYYMTQFVDEYWDNGSLPIWITAQRQGLKTGSLHFPGTAATYQNETIQVREVEPRAYDYTNESVWRENVDKVIKDWFKDADLDFVTLYFGDPDETGHKKGPDSPERREAVKKVDRTLGYLRETVERHGLSDHLNIIITADHGMSTVLKGDQVKQIILTDIPGFSYKDLQFHLIDYGPMGMLLPKEGMLDKIYNALKGGHPNLHVYKKEDMPSRLHYSNHPRVLPIVLIADPGYVINGFYPLQTNNGEHGYDNEIMDMKPFFRAVGPDFHRNLLVGPFETVNVYALMCHLLGIKPEINDGSLDHTKHMLISNGKPCETGDAKESSVLPNLFIGFAAFAGFVFFVFVVLTSYHGYKRLKSVKSGKVKMVCKLTPSKRDHCAPTRDLCKSVRNKLLLISFDGFRWDYDRDVDTPNLDKMAKEGVKATTQEKKQYYMTQFVDDYWDNGSLPIWITAQRQGLKAGSMHFPGTAATYQNETVQVREVEPRFYDHTDETLWTKKVDTVMNDWFNKQDLDLVTLYFGDPDAVGHEFGPDSPERREAVKKVDRTVGYLRESAQKLGLSDQLNIIITADHGMSTIFKGEDVKEIVLSKIPGFSFKDLKFHMVDYGPFGMLLPKEGMLDKVYNALKGGHPNLNVYKKEDMPARLHYSNHPRLLPLILYADPGYVINGFYVFQTNNGEHGYDNEIMDMKPFFRAVGPDFHRNLLVGPFETVNVYALMCHLLGIKPEINDGSLDHTKHMLISNGKPCETGDGSESSLQNVFIGLAAVAGFLLLAFAVVTSYNVHKRRRVSQSPYLQSFPCLP</sequence>
<feature type="compositionally biased region" description="Basic and acidic residues" evidence="1">
    <location>
        <begin position="18"/>
        <end position="28"/>
    </location>
</feature>
<dbReference type="Gene3D" id="3.40.720.10">
    <property type="entry name" value="Alkaline Phosphatase, subunit A"/>
    <property type="match status" value="3"/>
</dbReference>
<dbReference type="Pfam" id="PF01663">
    <property type="entry name" value="Phosphodiest"/>
    <property type="match status" value="3"/>
</dbReference>
<dbReference type="Gene3D" id="3.30.1360.180">
    <property type="match status" value="2"/>
</dbReference>
<evidence type="ECO:0000313" key="4">
    <source>
        <dbReference type="Proteomes" id="UP000316079"/>
    </source>
</evidence>
<evidence type="ECO:0008006" key="5">
    <source>
        <dbReference type="Google" id="ProtNLM"/>
    </source>
</evidence>
<comment type="caution">
    <text evidence="3">The sequence shown here is derived from an EMBL/GenBank/DDBJ whole genome shotgun (WGS) entry which is preliminary data.</text>
</comment>
<organism evidence="3 4">
    <name type="scientific">Danionella cerebrum</name>
    <dbReference type="NCBI Taxonomy" id="2873325"/>
    <lineage>
        <taxon>Eukaryota</taxon>
        <taxon>Metazoa</taxon>
        <taxon>Chordata</taxon>
        <taxon>Craniata</taxon>
        <taxon>Vertebrata</taxon>
        <taxon>Euteleostomi</taxon>
        <taxon>Actinopterygii</taxon>
        <taxon>Neopterygii</taxon>
        <taxon>Teleostei</taxon>
        <taxon>Ostariophysi</taxon>
        <taxon>Cypriniformes</taxon>
        <taxon>Danionidae</taxon>
        <taxon>Danioninae</taxon>
        <taxon>Danionella</taxon>
    </lineage>
</organism>
<accession>A0A553Q6F1</accession>
<keyword evidence="2" id="KW-1133">Transmembrane helix</keyword>
<dbReference type="STRING" id="623744.A0A553Q6F1"/>
<dbReference type="Proteomes" id="UP000316079">
    <property type="component" value="Unassembled WGS sequence"/>
</dbReference>
<keyword evidence="2" id="KW-0472">Membrane</keyword>
<name>A0A553Q6F1_9TELE</name>
<dbReference type="OrthoDB" id="415411at2759"/>
<dbReference type="CDD" id="cd16018">
    <property type="entry name" value="Enpp"/>
    <property type="match status" value="2"/>
</dbReference>
<feature type="region of interest" description="Disordered" evidence="1">
    <location>
        <begin position="1"/>
        <end position="30"/>
    </location>
</feature>
<feature type="non-terminal residue" evidence="3">
    <location>
        <position position="1"/>
    </location>
</feature>